<dbReference type="STRING" id="1235802.C823_04775"/>
<proteinExistence type="predicted"/>
<sequence length="636" mass="74231">MTYMDVLEKWAIYSRYDREQTSFNLLSNAYGFHQIGKLIEMLLSEYDETGMLAVIYTKIQFENLLKETKITVWDVLSNPDAYRAEKDMYELFNTPIVTEAENDFIGRLNHIYLKITNGKLIGKDDGQIKQLFNSIEKVIESINRCNVDLFMKGGKINNVQNVSTKLYIFNTLAECLINIENAQDGIYFCFISASNSADCFFAFFLKSNGNIISVNDRVDEAYIGQHKNSRNGSWTEQKVDGIFPYDYIFNYSKRDYKGYASKYEINDEKLDLYNLGIEVFMPIVISMLLIVLKYTNKDVELPLHYLDSFLPENQLKIKNHKLMVIGKSNLIVSHNNVDISFDNQKILSGDYAEEFNFHNKKNINYKETGYFTNDNQLMVDLWGEGFVFDPTTIFKSNNISCLMDKENESYIPEFIGTEKRMRLQVYKEARMQLAEYIKEKIYQAWVDYGKTEKIKEWYQQSLLSNKEFIYRMLMKYEEEIENGIKSELSCGWRRSDGSINIYITRNDDYPFGHMLSSDGIIGCTRKRDGWKWLCNVTGCVCNMWFVIAPQTWEQLELLTNQEVPKIVKGWNVDGRSYYGNPLLDSTDAVASVGTPFEHNNSYSSDDKLKDAYYDFKVAFGFSKRGWNKIMKELKEQ</sequence>
<evidence type="ECO:0000313" key="2">
    <source>
        <dbReference type="Proteomes" id="UP000012589"/>
    </source>
</evidence>
<dbReference type="OrthoDB" id="2079894at2"/>
<dbReference type="PATRIC" id="fig|1235802.3.peg.5029"/>
<name>N1ZVY8_9FIRM</name>
<dbReference type="AlphaFoldDB" id="N1ZVY8"/>
<gene>
    <name evidence="1" type="ORF">C823_04775</name>
</gene>
<evidence type="ECO:0000313" key="1">
    <source>
        <dbReference type="EMBL" id="EMZ21202.1"/>
    </source>
</evidence>
<dbReference type="EMBL" id="AQFT01000136">
    <property type="protein sequence ID" value="EMZ21202.1"/>
    <property type="molecule type" value="Genomic_DNA"/>
</dbReference>
<comment type="caution">
    <text evidence="1">The sequence shown here is derived from an EMBL/GenBank/DDBJ whole genome shotgun (WGS) entry which is preliminary data.</text>
</comment>
<dbReference type="HOGENOM" id="CLU_423711_0_0_9"/>
<reference evidence="1 2" key="1">
    <citation type="journal article" date="2014" name="Genome Announc.">
        <title>Draft genome sequences of the altered schaedler flora, a defined bacterial community from gnotobiotic mice.</title>
        <authorList>
            <person name="Wannemuehler M.J."/>
            <person name="Overstreet A.M."/>
            <person name="Ward D.V."/>
            <person name="Phillips G.J."/>
        </authorList>
    </citation>
    <scope>NUCLEOTIDE SEQUENCE [LARGE SCALE GENOMIC DNA]</scope>
    <source>
        <strain evidence="1 2">ASF492</strain>
    </source>
</reference>
<organism evidence="1 2">
    <name type="scientific">Eubacterium plexicaudatum ASF492</name>
    <dbReference type="NCBI Taxonomy" id="1235802"/>
    <lineage>
        <taxon>Bacteria</taxon>
        <taxon>Bacillati</taxon>
        <taxon>Bacillota</taxon>
        <taxon>Clostridia</taxon>
        <taxon>Eubacteriales</taxon>
        <taxon>Eubacteriaceae</taxon>
        <taxon>Eubacterium</taxon>
    </lineage>
</organism>
<accession>N1ZVY8</accession>
<keyword evidence="2" id="KW-1185">Reference proteome</keyword>
<protein>
    <submittedName>
        <fullName evidence="1">Uncharacterized protein</fullName>
    </submittedName>
</protein>
<dbReference type="Proteomes" id="UP000012589">
    <property type="component" value="Unassembled WGS sequence"/>
</dbReference>